<accession>A0A016RWT0</accession>
<dbReference type="EMBL" id="JARK01001686">
    <property type="protein sequence ID" value="EYB82808.1"/>
    <property type="molecule type" value="Genomic_DNA"/>
</dbReference>
<feature type="region of interest" description="Disordered" evidence="1">
    <location>
        <begin position="1"/>
        <end position="23"/>
    </location>
</feature>
<dbReference type="STRING" id="53326.A0A016RWT0"/>
<evidence type="ECO:0000256" key="1">
    <source>
        <dbReference type="SAM" id="MobiDB-lite"/>
    </source>
</evidence>
<evidence type="ECO:0000313" key="2">
    <source>
        <dbReference type="EMBL" id="EYB82808.1"/>
    </source>
</evidence>
<keyword evidence="3" id="KW-1185">Reference proteome</keyword>
<dbReference type="Proteomes" id="UP000024635">
    <property type="component" value="Unassembled WGS sequence"/>
</dbReference>
<reference evidence="3" key="1">
    <citation type="journal article" date="2015" name="Nat. Genet.">
        <title>The genome and transcriptome of the zoonotic hookworm Ancylostoma ceylanicum identify infection-specific gene families.</title>
        <authorList>
            <person name="Schwarz E.M."/>
            <person name="Hu Y."/>
            <person name="Antoshechkin I."/>
            <person name="Miller M.M."/>
            <person name="Sternberg P.W."/>
            <person name="Aroian R.V."/>
        </authorList>
    </citation>
    <scope>NUCLEOTIDE SEQUENCE</scope>
    <source>
        <strain evidence="3">HY135</strain>
    </source>
</reference>
<comment type="caution">
    <text evidence="2">The sequence shown here is derived from an EMBL/GenBank/DDBJ whole genome shotgun (WGS) entry which is preliminary data.</text>
</comment>
<name>A0A016RWT0_9BILA</name>
<sequence>MCIKEPKELQQGSASLNGIGSRARMDGMNTQMQRRDSVFDKELPKSRSLLDLDIPPPDRKMMRQYAIVLNSLELTQRPSYVRAESEFMLFQIRWVTDNSYIVSHLF</sequence>
<proteinExistence type="predicted"/>
<organism evidence="2 3">
    <name type="scientific">Ancylostoma ceylanicum</name>
    <dbReference type="NCBI Taxonomy" id="53326"/>
    <lineage>
        <taxon>Eukaryota</taxon>
        <taxon>Metazoa</taxon>
        <taxon>Ecdysozoa</taxon>
        <taxon>Nematoda</taxon>
        <taxon>Chromadorea</taxon>
        <taxon>Rhabditida</taxon>
        <taxon>Rhabditina</taxon>
        <taxon>Rhabditomorpha</taxon>
        <taxon>Strongyloidea</taxon>
        <taxon>Ancylostomatidae</taxon>
        <taxon>Ancylostomatinae</taxon>
        <taxon>Ancylostoma</taxon>
    </lineage>
</organism>
<dbReference type="AlphaFoldDB" id="A0A016RWT0"/>
<evidence type="ECO:0000313" key="3">
    <source>
        <dbReference type="Proteomes" id="UP000024635"/>
    </source>
</evidence>
<dbReference type="OrthoDB" id="5873775at2759"/>
<protein>
    <submittedName>
        <fullName evidence="2">Uncharacterized protein</fullName>
    </submittedName>
</protein>
<gene>
    <name evidence="2" type="primary">Acey_s0350.g3219</name>
    <name evidence="2" type="ORF">Y032_0350g3219</name>
</gene>